<comment type="caution">
    <text evidence="3">The sequence shown here is derived from an EMBL/GenBank/DDBJ whole genome shotgun (WGS) entry which is preliminary data.</text>
</comment>
<organism evidence="3 4">
    <name type="scientific">Vibrio sinensis</name>
    <dbReference type="NCBI Taxonomy" id="2302434"/>
    <lineage>
        <taxon>Bacteria</taxon>
        <taxon>Pseudomonadati</taxon>
        <taxon>Pseudomonadota</taxon>
        <taxon>Gammaproteobacteria</taxon>
        <taxon>Vibrionales</taxon>
        <taxon>Vibrionaceae</taxon>
        <taxon>Vibrio</taxon>
    </lineage>
</organism>
<protein>
    <submittedName>
        <fullName evidence="3">SDR family oxidoreductase</fullName>
    </submittedName>
</protein>
<sequence length="267" mass="28572">MEQQKHNTELNSAKLSDTKLGNKVALITGAGQGVGQGIAIALAKQGARIAVAGRTEAKLKQTCELIHAFGGEAQPFIIDITDAASTTDCVEAVVSHFGGLNILVNNAQESPLGLLNELTEIELERGWQSGPMATFRLMKLCYPYLKGDGSIINLASSASKRWDMSGYGGYAAVKEAIRSLTRTAANEWGPDNIRSNVILPVAKSPGLGWWAEHNPEEAQAFLNTIPLQRFGDCVDDIGQFVAMMCSDESRYLNGQSIALDGGQAYLG</sequence>
<dbReference type="AlphaFoldDB" id="A0A3A6QK14"/>
<dbReference type="Gene3D" id="3.40.50.720">
    <property type="entry name" value="NAD(P)-binding Rossmann-like Domain"/>
    <property type="match status" value="1"/>
</dbReference>
<dbReference type="SUPFAM" id="SSF51735">
    <property type="entry name" value="NAD(P)-binding Rossmann-fold domains"/>
    <property type="match status" value="1"/>
</dbReference>
<accession>A0A3A6QK14</accession>
<dbReference type="InterPro" id="IPR036291">
    <property type="entry name" value="NAD(P)-bd_dom_sf"/>
</dbReference>
<dbReference type="Pfam" id="PF13561">
    <property type="entry name" value="adh_short_C2"/>
    <property type="match status" value="1"/>
</dbReference>
<dbReference type="Proteomes" id="UP000273252">
    <property type="component" value="Unassembled WGS sequence"/>
</dbReference>
<dbReference type="PRINTS" id="PR00081">
    <property type="entry name" value="GDHRDH"/>
</dbReference>
<dbReference type="EMBL" id="QVMU01000008">
    <property type="protein sequence ID" value="RJX71515.1"/>
    <property type="molecule type" value="Genomic_DNA"/>
</dbReference>
<dbReference type="CDD" id="cd05233">
    <property type="entry name" value="SDR_c"/>
    <property type="match status" value="1"/>
</dbReference>
<dbReference type="InterPro" id="IPR002347">
    <property type="entry name" value="SDR_fam"/>
</dbReference>
<proteinExistence type="inferred from homology"/>
<evidence type="ECO:0000313" key="3">
    <source>
        <dbReference type="EMBL" id="RJX71515.1"/>
    </source>
</evidence>
<reference evidence="3 4" key="1">
    <citation type="submission" date="2018-08" db="EMBL/GenBank/DDBJ databases">
        <title>Vibrio isolated from the Eastern China Marginal Seas.</title>
        <authorList>
            <person name="Li Y."/>
        </authorList>
    </citation>
    <scope>NUCLEOTIDE SEQUENCE [LARGE SCALE GENOMIC DNA]</scope>
    <source>
        <strain evidence="3 4">BEI233</strain>
    </source>
</reference>
<dbReference type="FunFam" id="3.40.50.720:FF:000084">
    <property type="entry name" value="Short-chain dehydrogenase reductase"/>
    <property type="match status" value="1"/>
</dbReference>
<evidence type="ECO:0000256" key="2">
    <source>
        <dbReference type="ARBA" id="ARBA00023002"/>
    </source>
</evidence>
<dbReference type="PANTHER" id="PTHR43639:SF1">
    <property type="entry name" value="SHORT-CHAIN DEHYDROGENASE_REDUCTASE FAMILY PROTEIN"/>
    <property type="match status" value="1"/>
</dbReference>
<dbReference type="GO" id="GO:0016491">
    <property type="term" value="F:oxidoreductase activity"/>
    <property type="evidence" value="ECO:0007669"/>
    <property type="project" value="UniProtKB-KW"/>
</dbReference>
<dbReference type="PRINTS" id="PR00080">
    <property type="entry name" value="SDRFAMILY"/>
</dbReference>
<keyword evidence="2" id="KW-0560">Oxidoreductase</keyword>
<keyword evidence="4" id="KW-1185">Reference proteome</keyword>
<name>A0A3A6QK14_9VIBR</name>
<evidence type="ECO:0000313" key="4">
    <source>
        <dbReference type="Proteomes" id="UP000273252"/>
    </source>
</evidence>
<dbReference type="OrthoDB" id="9806974at2"/>
<evidence type="ECO:0000256" key="1">
    <source>
        <dbReference type="ARBA" id="ARBA00006484"/>
    </source>
</evidence>
<dbReference type="PANTHER" id="PTHR43639">
    <property type="entry name" value="OXIDOREDUCTASE, SHORT-CHAIN DEHYDROGENASE/REDUCTASE FAMILY (AFU_ORTHOLOGUE AFUA_5G02870)"/>
    <property type="match status" value="1"/>
</dbReference>
<comment type="similarity">
    <text evidence="1">Belongs to the short-chain dehydrogenases/reductases (SDR) family.</text>
</comment>
<gene>
    <name evidence="3" type="ORF">DZ860_11060</name>
</gene>